<evidence type="ECO:0000256" key="1">
    <source>
        <dbReference type="SAM" id="Phobius"/>
    </source>
</evidence>
<keyword evidence="1" id="KW-1133">Transmembrane helix</keyword>
<gene>
    <name evidence="2" type="ORF">GCM10022254_39570</name>
</gene>
<feature type="transmembrane region" description="Helical" evidence="1">
    <location>
        <begin position="12"/>
        <end position="32"/>
    </location>
</feature>
<accession>A0ABP8C6E8</accession>
<name>A0ABP8C6E8_9ACTN</name>
<sequence length="76" mass="7908">MAQEMASSGLLKIVEISGLFVAQVGFVLSSGAVVIKSDGFGEHALSTVLVVIGSLTFFGLLRAATTVGRRRPRTEG</sequence>
<organism evidence="2 3">
    <name type="scientific">Actinomadura meridiana</name>
    <dbReference type="NCBI Taxonomy" id="559626"/>
    <lineage>
        <taxon>Bacteria</taxon>
        <taxon>Bacillati</taxon>
        <taxon>Actinomycetota</taxon>
        <taxon>Actinomycetes</taxon>
        <taxon>Streptosporangiales</taxon>
        <taxon>Thermomonosporaceae</taxon>
        <taxon>Actinomadura</taxon>
    </lineage>
</organism>
<dbReference type="Proteomes" id="UP001501710">
    <property type="component" value="Unassembled WGS sequence"/>
</dbReference>
<reference evidence="3" key="1">
    <citation type="journal article" date="2019" name="Int. J. Syst. Evol. Microbiol.">
        <title>The Global Catalogue of Microorganisms (GCM) 10K type strain sequencing project: providing services to taxonomists for standard genome sequencing and annotation.</title>
        <authorList>
            <consortium name="The Broad Institute Genomics Platform"/>
            <consortium name="The Broad Institute Genome Sequencing Center for Infectious Disease"/>
            <person name="Wu L."/>
            <person name="Ma J."/>
        </authorList>
    </citation>
    <scope>NUCLEOTIDE SEQUENCE [LARGE SCALE GENOMIC DNA]</scope>
    <source>
        <strain evidence="3">JCM 17440</strain>
    </source>
</reference>
<evidence type="ECO:0000313" key="2">
    <source>
        <dbReference type="EMBL" id="GAA4234529.1"/>
    </source>
</evidence>
<dbReference type="EMBL" id="BAABAS010000011">
    <property type="protein sequence ID" value="GAA4234529.1"/>
    <property type="molecule type" value="Genomic_DNA"/>
</dbReference>
<evidence type="ECO:0000313" key="3">
    <source>
        <dbReference type="Proteomes" id="UP001501710"/>
    </source>
</evidence>
<dbReference type="RefSeq" id="WP_344898701.1">
    <property type="nucleotide sequence ID" value="NZ_BAABAS010000011.1"/>
</dbReference>
<feature type="transmembrane region" description="Helical" evidence="1">
    <location>
        <begin position="44"/>
        <end position="64"/>
    </location>
</feature>
<proteinExistence type="predicted"/>
<comment type="caution">
    <text evidence="2">The sequence shown here is derived from an EMBL/GenBank/DDBJ whole genome shotgun (WGS) entry which is preliminary data.</text>
</comment>
<keyword evidence="3" id="KW-1185">Reference proteome</keyword>
<keyword evidence="1" id="KW-0472">Membrane</keyword>
<keyword evidence="1" id="KW-0812">Transmembrane</keyword>
<protein>
    <submittedName>
        <fullName evidence="2">Uncharacterized protein</fullName>
    </submittedName>
</protein>